<dbReference type="EMBL" id="BMQL01000016">
    <property type="protein sequence ID" value="GGR14239.1"/>
    <property type="molecule type" value="Genomic_DNA"/>
</dbReference>
<evidence type="ECO:0000259" key="4">
    <source>
        <dbReference type="PROSITE" id="PS50949"/>
    </source>
</evidence>
<proteinExistence type="predicted"/>
<dbReference type="PROSITE" id="PS50949">
    <property type="entry name" value="HTH_GNTR"/>
    <property type="match status" value="1"/>
</dbReference>
<keyword evidence="2" id="KW-0238">DNA-binding</keyword>
<dbReference type="InterPro" id="IPR036388">
    <property type="entry name" value="WH-like_DNA-bd_sf"/>
</dbReference>
<dbReference type="Proteomes" id="UP000603865">
    <property type="component" value="Unassembled WGS sequence"/>
</dbReference>
<organism evidence="5 6">
    <name type="scientific">Deinococcus ruber</name>
    <dbReference type="NCBI Taxonomy" id="1848197"/>
    <lineage>
        <taxon>Bacteria</taxon>
        <taxon>Thermotogati</taxon>
        <taxon>Deinococcota</taxon>
        <taxon>Deinococci</taxon>
        <taxon>Deinococcales</taxon>
        <taxon>Deinococcaceae</taxon>
        <taxon>Deinococcus</taxon>
    </lineage>
</organism>
<protein>
    <submittedName>
        <fullName evidence="5">Transcriptional regulator</fullName>
    </submittedName>
</protein>
<keyword evidence="3" id="KW-0804">Transcription</keyword>
<dbReference type="Pfam" id="PF07729">
    <property type="entry name" value="FCD"/>
    <property type="match status" value="1"/>
</dbReference>
<accession>A0A918F824</accession>
<reference evidence="5" key="1">
    <citation type="journal article" date="2014" name="Int. J. Syst. Evol. Microbiol.">
        <title>Complete genome sequence of Corynebacterium casei LMG S-19264T (=DSM 44701T), isolated from a smear-ripened cheese.</title>
        <authorList>
            <consortium name="US DOE Joint Genome Institute (JGI-PGF)"/>
            <person name="Walter F."/>
            <person name="Albersmeier A."/>
            <person name="Kalinowski J."/>
            <person name="Ruckert C."/>
        </authorList>
    </citation>
    <scope>NUCLEOTIDE SEQUENCE</scope>
    <source>
        <strain evidence="5">JCM 31311</strain>
    </source>
</reference>
<keyword evidence="6" id="KW-1185">Reference proteome</keyword>
<dbReference type="Gene3D" id="1.10.10.10">
    <property type="entry name" value="Winged helix-like DNA-binding domain superfamily/Winged helix DNA-binding domain"/>
    <property type="match status" value="1"/>
</dbReference>
<dbReference type="SUPFAM" id="SSF46785">
    <property type="entry name" value="Winged helix' DNA-binding domain"/>
    <property type="match status" value="1"/>
</dbReference>
<dbReference type="PANTHER" id="PTHR43537:SF53">
    <property type="entry name" value="HTH-TYPE TRANSCRIPTIONAL REPRESSOR NANR"/>
    <property type="match status" value="1"/>
</dbReference>
<dbReference type="Gene3D" id="1.20.120.530">
    <property type="entry name" value="GntR ligand-binding domain-like"/>
    <property type="match status" value="1"/>
</dbReference>
<dbReference type="AlphaFoldDB" id="A0A918F824"/>
<gene>
    <name evidence="5" type="ORF">GCM10008957_28840</name>
</gene>
<dbReference type="RefSeq" id="WP_189091214.1">
    <property type="nucleotide sequence ID" value="NZ_BMQL01000016.1"/>
</dbReference>
<dbReference type="InterPro" id="IPR008920">
    <property type="entry name" value="TF_FadR/GntR_C"/>
</dbReference>
<dbReference type="GO" id="GO:0003700">
    <property type="term" value="F:DNA-binding transcription factor activity"/>
    <property type="evidence" value="ECO:0007669"/>
    <property type="project" value="InterPro"/>
</dbReference>
<evidence type="ECO:0000256" key="1">
    <source>
        <dbReference type="ARBA" id="ARBA00023015"/>
    </source>
</evidence>
<dbReference type="SMART" id="SM00895">
    <property type="entry name" value="FCD"/>
    <property type="match status" value="1"/>
</dbReference>
<evidence type="ECO:0000313" key="5">
    <source>
        <dbReference type="EMBL" id="GGR14239.1"/>
    </source>
</evidence>
<sequence length="239" mass="26599">MAPLPESGTQEQQIYEQVVLAMVEQRLPPGMRLPEQRLSALYGVSRERMRRVLLRLSEAGYLELVPNVGARVWQPGPSEVAEIFQARRVIEAQLVRDACTHWTPADGLRLRQNLAEEARALSRRDRSASIRLSGEFHLTLAGADANRLLLGFLRELIARSSLALMLYAVPDAPACPNHDHSELLRAVEAQDADQAAALLDEHLRDLEEQLDIGAAQRRHPATLRLETALAVHGEHSQPA</sequence>
<name>A0A918F824_9DEIO</name>
<keyword evidence="1" id="KW-0805">Transcription regulation</keyword>
<dbReference type="SUPFAM" id="SSF48008">
    <property type="entry name" value="GntR ligand-binding domain-like"/>
    <property type="match status" value="1"/>
</dbReference>
<reference evidence="5" key="2">
    <citation type="submission" date="2020-09" db="EMBL/GenBank/DDBJ databases">
        <authorList>
            <person name="Sun Q."/>
            <person name="Ohkuma M."/>
        </authorList>
    </citation>
    <scope>NUCLEOTIDE SEQUENCE</scope>
    <source>
        <strain evidence="5">JCM 31311</strain>
    </source>
</reference>
<dbReference type="GO" id="GO:0003677">
    <property type="term" value="F:DNA binding"/>
    <property type="evidence" value="ECO:0007669"/>
    <property type="project" value="UniProtKB-KW"/>
</dbReference>
<dbReference type="InterPro" id="IPR036390">
    <property type="entry name" value="WH_DNA-bd_sf"/>
</dbReference>
<evidence type="ECO:0000256" key="2">
    <source>
        <dbReference type="ARBA" id="ARBA00023125"/>
    </source>
</evidence>
<dbReference type="SMART" id="SM00345">
    <property type="entry name" value="HTH_GNTR"/>
    <property type="match status" value="1"/>
</dbReference>
<dbReference type="Pfam" id="PF00392">
    <property type="entry name" value="GntR"/>
    <property type="match status" value="1"/>
</dbReference>
<evidence type="ECO:0000313" key="6">
    <source>
        <dbReference type="Proteomes" id="UP000603865"/>
    </source>
</evidence>
<comment type="caution">
    <text evidence="5">The sequence shown here is derived from an EMBL/GenBank/DDBJ whole genome shotgun (WGS) entry which is preliminary data.</text>
</comment>
<dbReference type="InterPro" id="IPR000524">
    <property type="entry name" value="Tscrpt_reg_HTH_GntR"/>
</dbReference>
<dbReference type="InterPro" id="IPR011711">
    <property type="entry name" value="GntR_C"/>
</dbReference>
<feature type="domain" description="HTH gntR-type" evidence="4">
    <location>
        <begin position="8"/>
        <end position="75"/>
    </location>
</feature>
<dbReference type="PANTHER" id="PTHR43537">
    <property type="entry name" value="TRANSCRIPTIONAL REGULATOR, GNTR FAMILY"/>
    <property type="match status" value="1"/>
</dbReference>
<evidence type="ECO:0000256" key="3">
    <source>
        <dbReference type="ARBA" id="ARBA00023163"/>
    </source>
</evidence>